<keyword evidence="3" id="KW-0067">ATP-binding</keyword>
<feature type="domain" description="Carboxyltransferase" evidence="4">
    <location>
        <begin position="1"/>
        <end position="203"/>
    </location>
</feature>
<name>A0A2P8ED73_9BACT</name>
<dbReference type="AlphaFoldDB" id="A0A2P8ED73"/>
<dbReference type="InterPro" id="IPR003833">
    <property type="entry name" value="CT_C_D"/>
</dbReference>
<evidence type="ECO:0000256" key="3">
    <source>
        <dbReference type="ARBA" id="ARBA00022840"/>
    </source>
</evidence>
<dbReference type="SUPFAM" id="SSF50891">
    <property type="entry name" value="Cyclophilin-like"/>
    <property type="match status" value="1"/>
</dbReference>
<evidence type="ECO:0000256" key="1">
    <source>
        <dbReference type="ARBA" id="ARBA00022741"/>
    </source>
</evidence>
<evidence type="ECO:0000259" key="4">
    <source>
        <dbReference type="SMART" id="SM00796"/>
    </source>
</evidence>
<sequence length="236" mass="27355">MEIRFFRTHSKLVEFIWPPLISEEILKALIKVQQYLEKEYGEGIKEIRKGYHTLSLKLQEEISEEDCQELIEEFKRIPAGPDDYPTKTWTLPVLYGGEYGKDLELLAKIHKLKTEEIIQMHSESVYTIHFYGFLPGFMYLGGLNPNLYTKRKERPERLIQEGTVAIGGQQTGIYPQESPGGWNAIGSCPLPLFDIQKKPPVFAQVGDSIRFKVIDLETYKKIKFQVQNGKYELKHD</sequence>
<dbReference type="GO" id="GO:0005524">
    <property type="term" value="F:ATP binding"/>
    <property type="evidence" value="ECO:0007669"/>
    <property type="project" value="UniProtKB-KW"/>
</dbReference>
<dbReference type="PANTHER" id="PTHR34698">
    <property type="entry name" value="5-OXOPROLINASE SUBUNIT B"/>
    <property type="match status" value="1"/>
</dbReference>
<reference evidence="5 6" key="1">
    <citation type="submission" date="2018-03" db="EMBL/GenBank/DDBJ databases">
        <title>Genomic Encyclopedia of Archaeal and Bacterial Type Strains, Phase II (KMG-II): from individual species to whole genera.</title>
        <authorList>
            <person name="Goeker M."/>
        </authorList>
    </citation>
    <scope>NUCLEOTIDE SEQUENCE [LARGE SCALE GENOMIC DNA]</scope>
    <source>
        <strain evidence="5 6">DSM 28057</strain>
    </source>
</reference>
<keyword evidence="1" id="KW-0547">Nucleotide-binding</keyword>
<dbReference type="SMART" id="SM00796">
    <property type="entry name" value="AHS1"/>
    <property type="match status" value="1"/>
</dbReference>
<evidence type="ECO:0000256" key="2">
    <source>
        <dbReference type="ARBA" id="ARBA00022801"/>
    </source>
</evidence>
<evidence type="ECO:0000313" key="5">
    <source>
        <dbReference type="EMBL" id="PSL07436.1"/>
    </source>
</evidence>
<dbReference type="Gene3D" id="2.40.100.10">
    <property type="entry name" value="Cyclophilin-like"/>
    <property type="match status" value="1"/>
</dbReference>
<dbReference type="PANTHER" id="PTHR34698:SF2">
    <property type="entry name" value="5-OXOPROLINASE SUBUNIT B"/>
    <property type="match status" value="1"/>
</dbReference>
<keyword evidence="6" id="KW-1185">Reference proteome</keyword>
<evidence type="ECO:0000313" key="6">
    <source>
        <dbReference type="Proteomes" id="UP000240708"/>
    </source>
</evidence>
<dbReference type="Pfam" id="PF02682">
    <property type="entry name" value="CT_C_D"/>
    <property type="match status" value="1"/>
</dbReference>
<organism evidence="5 6">
    <name type="scientific">Cecembia rubra</name>
    <dbReference type="NCBI Taxonomy" id="1485585"/>
    <lineage>
        <taxon>Bacteria</taxon>
        <taxon>Pseudomonadati</taxon>
        <taxon>Bacteroidota</taxon>
        <taxon>Cytophagia</taxon>
        <taxon>Cytophagales</taxon>
        <taxon>Cyclobacteriaceae</taxon>
        <taxon>Cecembia</taxon>
    </lineage>
</organism>
<dbReference type="RefSeq" id="WP_106565522.1">
    <property type="nucleotide sequence ID" value="NZ_PYGF01000001.1"/>
</dbReference>
<dbReference type="EMBL" id="PYGF01000001">
    <property type="protein sequence ID" value="PSL07436.1"/>
    <property type="molecule type" value="Genomic_DNA"/>
</dbReference>
<dbReference type="InterPro" id="IPR010016">
    <property type="entry name" value="PxpB"/>
</dbReference>
<dbReference type="Proteomes" id="UP000240708">
    <property type="component" value="Unassembled WGS sequence"/>
</dbReference>
<dbReference type="NCBIfam" id="TIGR00370">
    <property type="entry name" value="5-oxoprolinase subunit PxpB"/>
    <property type="match status" value="1"/>
</dbReference>
<gene>
    <name evidence="5" type="ORF">CLV48_101366</name>
</gene>
<dbReference type="InterPro" id="IPR029000">
    <property type="entry name" value="Cyclophilin-like_dom_sf"/>
</dbReference>
<proteinExistence type="predicted"/>
<comment type="caution">
    <text evidence="5">The sequence shown here is derived from an EMBL/GenBank/DDBJ whole genome shotgun (WGS) entry which is preliminary data.</text>
</comment>
<dbReference type="GO" id="GO:0016787">
    <property type="term" value="F:hydrolase activity"/>
    <property type="evidence" value="ECO:0007669"/>
    <property type="project" value="UniProtKB-KW"/>
</dbReference>
<dbReference type="OrthoDB" id="9778567at2"/>
<accession>A0A2P8ED73</accession>
<keyword evidence="2" id="KW-0378">Hydrolase</keyword>
<protein>
    <submittedName>
        <fullName evidence="5">Inhibitor of KinA</fullName>
    </submittedName>
</protein>